<reference evidence="1 2" key="1">
    <citation type="submission" date="2022-01" db="EMBL/GenBank/DDBJ databases">
        <title>Novel bile acid biosynthetic pathways are enriched in the microbiome of centenarians.</title>
        <authorList>
            <person name="Sato Y."/>
            <person name="Atarashi K."/>
            <person name="Plichta R.D."/>
            <person name="Arai Y."/>
            <person name="Sasajima S."/>
            <person name="Kearney M.S."/>
            <person name="Suda W."/>
            <person name="Takeshita K."/>
            <person name="Sasaki T."/>
            <person name="Okamoto S."/>
            <person name="Skelly N.A."/>
            <person name="Okamura Y."/>
            <person name="Vlamakis H."/>
            <person name="Li Y."/>
            <person name="Tanoue T."/>
            <person name="Takei H."/>
            <person name="Nittono H."/>
            <person name="Narushima S."/>
            <person name="Irie J."/>
            <person name="Itoh H."/>
            <person name="Moriya K."/>
            <person name="Sugiura Y."/>
            <person name="Suematsu M."/>
            <person name="Moritoki N."/>
            <person name="Shibata S."/>
            <person name="Littman R.D."/>
            <person name="Fischbach A.M."/>
            <person name="Uwamino Y."/>
            <person name="Inoue T."/>
            <person name="Honda A."/>
            <person name="Hattori M."/>
            <person name="Murai T."/>
            <person name="Xavier J.R."/>
            <person name="Hirose N."/>
            <person name="Honda K."/>
        </authorList>
    </citation>
    <scope>NUCLEOTIDE SEQUENCE [LARGE SCALE GENOMIC DNA]</scope>
    <source>
        <strain evidence="1 2">CE91-St30</strain>
    </source>
</reference>
<evidence type="ECO:0000313" key="2">
    <source>
        <dbReference type="Proteomes" id="UP001320544"/>
    </source>
</evidence>
<sequence>MGNTKPSPRYTETMRFFRAVEKAIYAKEAAERLVVANQETLTLNGVSGGEHVSKTMEGDITERGMSRLWESIDRLDDKLIDYCDLVEGAIEIMDALDNPMMYAIVRMRYFDHKRPSQIARALCISARTETRLHSQAMCILYTPMKRWREMACR</sequence>
<name>A0ABM7WFE3_9ACTN</name>
<protein>
    <submittedName>
        <fullName evidence="1">Uncharacterized protein</fullName>
    </submittedName>
</protein>
<accession>A0ABM7WFE3</accession>
<dbReference type="RefSeq" id="WP_244411460.1">
    <property type="nucleotide sequence ID" value="NZ_AP025564.1"/>
</dbReference>
<gene>
    <name evidence="1" type="ORF">CE91St30_02700</name>
</gene>
<dbReference type="EMBL" id="AP025564">
    <property type="protein sequence ID" value="BDE94937.1"/>
    <property type="molecule type" value="Genomic_DNA"/>
</dbReference>
<dbReference type="Proteomes" id="UP001320544">
    <property type="component" value="Chromosome"/>
</dbReference>
<keyword evidence="2" id="KW-1185">Reference proteome</keyword>
<evidence type="ECO:0000313" key="1">
    <source>
        <dbReference type="EMBL" id="BDE94937.1"/>
    </source>
</evidence>
<proteinExistence type="predicted"/>
<organism evidence="1 2">
    <name type="scientific">Raoultibacter timonensis</name>
    <dbReference type="NCBI Taxonomy" id="1907662"/>
    <lineage>
        <taxon>Bacteria</taxon>
        <taxon>Bacillati</taxon>
        <taxon>Actinomycetota</taxon>
        <taxon>Coriobacteriia</taxon>
        <taxon>Eggerthellales</taxon>
        <taxon>Eggerthellaceae</taxon>
        <taxon>Raoultibacter</taxon>
    </lineage>
</organism>